<sequence>MSTSTTGFFQPASVTSNGRPVLHQSEVECHLLSAVDLETEPTTTTTSINSLDFPPLKSGLLTFTTHRLLWFPSNATTDSSSPISISLNSVTHIFINEVDQVNVSLTPDPVSNFYAFEECCGDFSDKREGGY</sequence>
<dbReference type="InParanoid" id="A0A3N7FC39"/>
<evidence type="ECO:0000313" key="3">
    <source>
        <dbReference type="Proteomes" id="UP000006729"/>
    </source>
</evidence>
<feature type="domain" description="GLUE N-terminal" evidence="1">
    <location>
        <begin position="12"/>
        <end position="131"/>
    </location>
</feature>
<evidence type="ECO:0000259" key="1">
    <source>
        <dbReference type="PROSITE" id="PS51495"/>
    </source>
</evidence>
<organism evidence="2 3">
    <name type="scientific">Populus trichocarpa</name>
    <name type="common">Western balsam poplar</name>
    <name type="synonym">Populus balsamifera subsp. trichocarpa</name>
    <dbReference type="NCBI Taxonomy" id="3694"/>
    <lineage>
        <taxon>Eukaryota</taxon>
        <taxon>Viridiplantae</taxon>
        <taxon>Streptophyta</taxon>
        <taxon>Embryophyta</taxon>
        <taxon>Tracheophyta</taxon>
        <taxon>Spermatophyta</taxon>
        <taxon>Magnoliopsida</taxon>
        <taxon>eudicotyledons</taxon>
        <taxon>Gunneridae</taxon>
        <taxon>Pentapetalae</taxon>
        <taxon>rosids</taxon>
        <taxon>fabids</taxon>
        <taxon>Malpighiales</taxon>
        <taxon>Salicaceae</taxon>
        <taxon>Saliceae</taxon>
        <taxon>Populus</taxon>
    </lineage>
</organism>
<reference evidence="2" key="2">
    <citation type="submission" date="2017-07" db="EMBL/GenBank/DDBJ databases">
        <title>WGS assembly of Populus trichocarpa.</title>
        <authorList>
            <person name="Tuskan G."/>
            <person name="Difazio S."/>
            <person name="Jansson S."/>
            <person name="Bohlmann J."/>
            <person name="Grigoriev I."/>
            <person name="Hellsten U."/>
            <person name="Putnam N."/>
            <person name="Ralph S."/>
            <person name="Rombauts S."/>
            <person name="Salamov A."/>
            <person name="Schein J."/>
            <person name="Sterck L."/>
            <person name="Aerts A."/>
            <person name="Bhalerao R."/>
            <person name="Bhalerao R."/>
            <person name="Blaudez D."/>
            <person name="Boerjan W."/>
            <person name="Brun A."/>
            <person name="Brunner A."/>
            <person name="Busov V."/>
            <person name="Campbell M."/>
            <person name="Carlson J."/>
            <person name="Chalot M."/>
            <person name="Chapman J."/>
            <person name="Chen G."/>
            <person name="Cooper D."/>
            <person name="Coutinho P."/>
            <person name="Couturier J."/>
            <person name="Covert S."/>
            <person name="Cronk Q."/>
            <person name="Cunningham R."/>
            <person name="Davis J."/>
            <person name="Degroeve S."/>
            <person name="Dejardin A."/>
            <person name="Depamphilis C."/>
            <person name="Detter J."/>
            <person name="Dirks B."/>
            <person name="Dubchak I."/>
            <person name="Duplessis S."/>
            <person name="Ehlting J."/>
            <person name="Ellis B."/>
            <person name="Gendler K."/>
            <person name="Goodstein D."/>
            <person name="Gribskov M."/>
            <person name="Grimwood J."/>
            <person name="Groover A."/>
            <person name="Gunter L."/>
            <person name="Hamberger B."/>
            <person name="Heinze B."/>
            <person name="Helariutta Y."/>
            <person name="Henrissat B."/>
            <person name="Holligan D."/>
            <person name="Holt R."/>
            <person name="Huang W."/>
            <person name="Islam-Faridi N."/>
            <person name="Jones S."/>
            <person name="Jones-Rhoades M."/>
            <person name="Jorgensen R."/>
            <person name="Joshi C."/>
            <person name="Kangasjarvi J."/>
            <person name="Karlsson J."/>
            <person name="Kelleher C."/>
            <person name="Kirkpatrick R."/>
            <person name="Kirst M."/>
            <person name="Kohler A."/>
            <person name="Kalluri U."/>
            <person name="Larimer F."/>
            <person name="Leebens-Mack J."/>
            <person name="Leple J."/>
            <person name="Locascio P."/>
            <person name="Lou Y."/>
            <person name="Lucas S."/>
            <person name="Martin F."/>
            <person name="Montanini B."/>
            <person name="Napoli C."/>
            <person name="Nelson D."/>
            <person name="Nelson C."/>
            <person name="Nieminen K."/>
            <person name="Nilsson O."/>
            <person name="Pereda V."/>
            <person name="Peter G."/>
            <person name="Philippe R."/>
            <person name="Pilate G."/>
            <person name="Poliakov A."/>
            <person name="Razumovskaya J."/>
            <person name="Richardson P."/>
            <person name="Rinaldi C."/>
            <person name="Ritland K."/>
            <person name="Rouze P."/>
            <person name="Ryaboy D."/>
            <person name="Schmutz J."/>
            <person name="Schrader J."/>
            <person name="Segerman B."/>
            <person name="Shin H."/>
            <person name="Siddiqui A."/>
            <person name="Sterky F."/>
            <person name="Terry A."/>
            <person name="Tsai C."/>
            <person name="Uberbacher E."/>
            <person name="Unneberg P."/>
            <person name="Vahala J."/>
            <person name="Wall K."/>
            <person name="Wessler S."/>
            <person name="Yang G."/>
            <person name="Yin T."/>
            <person name="Douglas C."/>
            <person name="Marra M."/>
            <person name="Sandberg G."/>
            <person name="Van De Peer Y."/>
            <person name="Rokhsar D."/>
        </authorList>
    </citation>
    <scope>NUCLEOTIDE SEQUENCE</scope>
    <source>
        <strain evidence="2">Nisqually-1</strain>
    </source>
</reference>
<dbReference type="GO" id="GO:0043130">
    <property type="term" value="F:ubiquitin binding"/>
    <property type="evidence" value="ECO:0007669"/>
    <property type="project" value="InterPro"/>
</dbReference>
<dbReference type="EMBL" id="CM009297">
    <property type="protein sequence ID" value="RQO94017.1"/>
    <property type="molecule type" value="Genomic_DNA"/>
</dbReference>
<dbReference type="STRING" id="3694.A0A3N7FC39"/>
<dbReference type="Proteomes" id="UP000006729">
    <property type="component" value="Chromosome 8"/>
</dbReference>
<dbReference type="InterPro" id="IPR011993">
    <property type="entry name" value="PH-like_dom_sf"/>
</dbReference>
<dbReference type="Pfam" id="PF11605">
    <property type="entry name" value="Vps36_ESCRT-II"/>
    <property type="match status" value="1"/>
</dbReference>
<accession>A0A3N7FC39</accession>
<dbReference type="PROSITE" id="PS51495">
    <property type="entry name" value="GLUE"/>
    <property type="match status" value="1"/>
</dbReference>
<reference evidence="2 3" key="1">
    <citation type="journal article" date="2006" name="Science">
        <title>The genome of black cottonwood, Populus trichocarpa (Torr. &amp; Gray).</title>
        <authorList>
            <person name="Tuskan G.A."/>
            <person name="Difazio S."/>
            <person name="Jansson S."/>
            <person name="Bohlmann J."/>
            <person name="Grigoriev I."/>
            <person name="Hellsten U."/>
            <person name="Putnam N."/>
            <person name="Ralph S."/>
            <person name="Rombauts S."/>
            <person name="Salamov A."/>
            <person name="Schein J."/>
            <person name="Sterck L."/>
            <person name="Aerts A."/>
            <person name="Bhalerao R.R."/>
            <person name="Bhalerao R.P."/>
            <person name="Blaudez D."/>
            <person name="Boerjan W."/>
            <person name="Brun A."/>
            <person name="Brunner A."/>
            <person name="Busov V."/>
            <person name="Campbell M."/>
            <person name="Carlson J."/>
            <person name="Chalot M."/>
            <person name="Chapman J."/>
            <person name="Chen G.L."/>
            <person name="Cooper D."/>
            <person name="Coutinho P.M."/>
            <person name="Couturier J."/>
            <person name="Covert S."/>
            <person name="Cronk Q."/>
            <person name="Cunningham R."/>
            <person name="Davis J."/>
            <person name="Degroeve S."/>
            <person name="Dejardin A."/>
            <person name="Depamphilis C."/>
            <person name="Detter J."/>
            <person name="Dirks B."/>
            <person name="Dubchak I."/>
            <person name="Duplessis S."/>
            <person name="Ehlting J."/>
            <person name="Ellis B."/>
            <person name="Gendler K."/>
            <person name="Goodstein D."/>
            <person name="Gribskov M."/>
            <person name="Grimwood J."/>
            <person name="Groover A."/>
            <person name="Gunter L."/>
            <person name="Hamberger B."/>
            <person name="Heinze B."/>
            <person name="Helariutta Y."/>
            <person name="Henrissat B."/>
            <person name="Holligan D."/>
            <person name="Holt R."/>
            <person name="Huang W."/>
            <person name="Islam-Faridi N."/>
            <person name="Jones S."/>
            <person name="Jones-Rhoades M."/>
            <person name="Jorgensen R."/>
            <person name="Joshi C."/>
            <person name="Kangasjarvi J."/>
            <person name="Karlsson J."/>
            <person name="Kelleher C."/>
            <person name="Kirkpatrick R."/>
            <person name="Kirst M."/>
            <person name="Kohler A."/>
            <person name="Kalluri U."/>
            <person name="Larimer F."/>
            <person name="Leebens-Mack J."/>
            <person name="Leple J.C."/>
            <person name="Locascio P."/>
            <person name="Lou Y."/>
            <person name="Lucas S."/>
            <person name="Martin F."/>
            <person name="Montanini B."/>
            <person name="Napoli C."/>
            <person name="Nelson D.R."/>
            <person name="Nelson C."/>
            <person name="Nieminen K."/>
            <person name="Nilsson O."/>
            <person name="Pereda V."/>
            <person name="Peter G."/>
            <person name="Philippe R."/>
            <person name="Pilate G."/>
            <person name="Poliakov A."/>
            <person name="Razumovskaya J."/>
            <person name="Richardson P."/>
            <person name="Rinaldi C."/>
            <person name="Ritland K."/>
            <person name="Rouze P."/>
            <person name="Ryaboy D."/>
            <person name="Schmutz J."/>
            <person name="Schrader J."/>
            <person name="Segerman B."/>
            <person name="Shin H."/>
            <person name="Siddiqui A."/>
            <person name="Sterky F."/>
            <person name="Terry A."/>
            <person name="Tsai C.J."/>
            <person name="Uberbacher E."/>
            <person name="Unneberg P."/>
            <person name="Vahala J."/>
            <person name="Wall K."/>
            <person name="Wessler S."/>
            <person name="Yang G."/>
            <person name="Yin T."/>
            <person name="Douglas C."/>
            <person name="Marra M."/>
            <person name="Sandberg G."/>
            <person name="Van de Peer Y."/>
            <person name="Rokhsar D."/>
        </authorList>
    </citation>
    <scope>NUCLEOTIDE SEQUENCE [LARGE SCALE GENOMIC DNA]</scope>
    <source>
        <strain evidence="3">cv. Nisqually</strain>
        <strain evidence="2">Nisqually-1</strain>
    </source>
</reference>
<gene>
    <name evidence="2" type="ORF">POPTR_008G012266</name>
</gene>
<evidence type="ECO:0000313" key="2">
    <source>
        <dbReference type="EMBL" id="RQO94017.1"/>
    </source>
</evidence>
<dbReference type="SUPFAM" id="SSF50729">
    <property type="entry name" value="PH domain-like"/>
    <property type="match status" value="1"/>
</dbReference>
<dbReference type="AlphaFoldDB" id="A0A3N7FC39"/>
<dbReference type="Gene3D" id="2.30.29.30">
    <property type="entry name" value="Pleckstrin-homology domain (PH domain)/Phosphotyrosine-binding domain (PTB)"/>
    <property type="match status" value="1"/>
</dbReference>
<proteinExistence type="predicted"/>
<dbReference type="InterPro" id="IPR021648">
    <property type="entry name" value="GLUE_dom"/>
</dbReference>
<protein>
    <recommendedName>
        <fullName evidence="1">GLUE N-terminal domain-containing protein</fullName>
    </recommendedName>
</protein>
<name>A0A3N7FC39_POPTR</name>
<keyword evidence="3" id="KW-1185">Reference proteome</keyword>
<dbReference type="GO" id="GO:0032266">
    <property type="term" value="F:phosphatidylinositol-3-phosphate binding"/>
    <property type="evidence" value="ECO:0007669"/>
    <property type="project" value="InterPro"/>
</dbReference>
<dbReference type="EMBL" id="CM009297">
    <property type="protein sequence ID" value="RQO94016.1"/>
    <property type="molecule type" value="Genomic_DNA"/>
</dbReference>